<dbReference type="Proteomes" id="UP001195483">
    <property type="component" value="Unassembled WGS sequence"/>
</dbReference>
<reference evidence="12" key="3">
    <citation type="submission" date="2023-05" db="EMBL/GenBank/DDBJ databases">
        <authorList>
            <person name="Smith C.H."/>
        </authorList>
    </citation>
    <scope>NUCLEOTIDE SEQUENCE</scope>
    <source>
        <strain evidence="12">CHS0354</strain>
        <tissue evidence="12">Mantle</tissue>
    </source>
</reference>
<dbReference type="Gene3D" id="3.90.550.50">
    <property type="match status" value="1"/>
</dbReference>
<dbReference type="AlphaFoldDB" id="A0AAE0TFB9"/>
<dbReference type="GO" id="GO:0016758">
    <property type="term" value="F:hexosyltransferase activity"/>
    <property type="evidence" value="ECO:0007669"/>
    <property type="project" value="InterPro"/>
</dbReference>
<evidence type="ECO:0000313" key="13">
    <source>
        <dbReference type="Proteomes" id="UP001195483"/>
    </source>
</evidence>
<comment type="similarity">
    <text evidence="2 11">Belongs to the glycosyltransferase 31 family.</text>
</comment>
<dbReference type="InterPro" id="IPR002659">
    <property type="entry name" value="Glyco_trans_31"/>
</dbReference>
<protein>
    <recommendedName>
        <fullName evidence="11">Hexosyltransferase</fullName>
        <ecNumber evidence="11">2.4.1.-</ecNumber>
    </recommendedName>
</protein>
<evidence type="ECO:0000256" key="3">
    <source>
        <dbReference type="ARBA" id="ARBA00022676"/>
    </source>
</evidence>
<evidence type="ECO:0000256" key="7">
    <source>
        <dbReference type="ARBA" id="ARBA00022989"/>
    </source>
</evidence>
<dbReference type="GO" id="GO:0006493">
    <property type="term" value="P:protein O-linked glycosylation"/>
    <property type="evidence" value="ECO:0007669"/>
    <property type="project" value="TreeGrafter"/>
</dbReference>
<evidence type="ECO:0000256" key="8">
    <source>
        <dbReference type="ARBA" id="ARBA00023034"/>
    </source>
</evidence>
<dbReference type="PANTHER" id="PTHR11214:SF364">
    <property type="entry name" value="HEXOSYLTRANSFERASE"/>
    <property type="match status" value="1"/>
</dbReference>
<keyword evidence="3 11" id="KW-0328">Glycosyltransferase</keyword>
<accession>A0AAE0TFB9</accession>
<evidence type="ECO:0000256" key="10">
    <source>
        <dbReference type="ARBA" id="ARBA00023180"/>
    </source>
</evidence>
<dbReference type="Pfam" id="PF01762">
    <property type="entry name" value="Galactosyl_T"/>
    <property type="match status" value="1"/>
</dbReference>
<dbReference type="InterPro" id="IPR029044">
    <property type="entry name" value="Nucleotide-diphossugar_trans"/>
</dbReference>
<evidence type="ECO:0000256" key="1">
    <source>
        <dbReference type="ARBA" id="ARBA00004323"/>
    </source>
</evidence>
<organism evidence="12 13">
    <name type="scientific">Potamilus streckersoni</name>
    <dbReference type="NCBI Taxonomy" id="2493646"/>
    <lineage>
        <taxon>Eukaryota</taxon>
        <taxon>Metazoa</taxon>
        <taxon>Spiralia</taxon>
        <taxon>Lophotrochozoa</taxon>
        <taxon>Mollusca</taxon>
        <taxon>Bivalvia</taxon>
        <taxon>Autobranchia</taxon>
        <taxon>Heteroconchia</taxon>
        <taxon>Palaeoheterodonta</taxon>
        <taxon>Unionida</taxon>
        <taxon>Unionoidea</taxon>
        <taxon>Unionidae</taxon>
        <taxon>Ambleminae</taxon>
        <taxon>Lampsilini</taxon>
        <taxon>Potamilus</taxon>
    </lineage>
</organism>
<comment type="caution">
    <text evidence="12">The sequence shown here is derived from an EMBL/GenBank/DDBJ whole genome shotgun (WGS) entry which is preliminary data.</text>
</comment>
<keyword evidence="9" id="KW-0472">Membrane</keyword>
<evidence type="ECO:0000313" key="12">
    <source>
        <dbReference type="EMBL" id="KAK3609350.1"/>
    </source>
</evidence>
<dbReference type="PROSITE" id="PS51257">
    <property type="entry name" value="PROKAR_LIPOPROTEIN"/>
    <property type="match status" value="1"/>
</dbReference>
<dbReference type="EC" id="2.4.1.-" evidence="11"/>
<proteinExistence type="inferred from homology"/>
<keyword evidence="6" id="KW-0735">Signal-anchor</keyword>
<evidence type="ECO:0000256" key="9">
    <source>
        <dbReference type="ARBA" id="ARBA00023136"/>
    </source>
</evidence>
<evidence type="ECO:0000256" key="11">
    <source>
        <dbReference type="RuleBase" id="RU363063"/>
    </source>
</evidence>
<comment type="subcellular location">
    <subcellularLocation>
        <location evidence="1 11">Golgi apparatus membrane</location>
        <topology evidence="1 11">Single-pass type II membrane protein</topology>
    </subcellularLocation>
</comment>
<dbReference type="EMBL" id="JAEAOA010001473">
    <property type="protein sequence ID" value="KAK3609350.1"/>
    <property type="molecule type" value="Genomic_DNA"/>
</dbReference>
<reference evidence="12" key="1">
    <citation type="journal article" date="2021" name="Genome Biol. Evol.">
        <title>A High-Quality Reference Genome for a Parasitic Bivalve with Doubly Uniparental Inheritance (Bivalvia: Unionida).</title>
        <authorList>
            <person name="Smith C.H."/>
        </authorList>
    </citation>
    <scope>NUCLEOTIDE SEQUENCE</scope>
    <source>
        <strain evidence="12">CHS0354</strain>
    </source>
</reference>
<reference evidence="12" key="2">
    <citation type="journal article" date="2021" name="Genome Biol. Evol.">
        <title>Developing a high-quality reference genome for a parasitic bivalve with doubly uniparental inheritance (Bivalvia: Unionida).</title>
        <authorList>
            <person name="Smith C.H."/>
        </authorList>
    </citation>
    <scope>NUCLEOTIDE SEQUENCE</scope>
    <source>
        <strain evidence="12">CHS0354</strain>
        <tissue evidence="12">Mantle</tissue>
    </source>
</reference>
<evidence type="ECO:0000256" key="6">
    <source>
        <dbReference type="ARBA" id="ARBA00022968"/>
    </source>
</evidence>
<keyword evidence="13" id="KW-1185">Reference proteome</keyword>
<evidence type="ECO:0000256" key="5">
    <source>
        <dbReference type="ARBA" id="ARBA00022692"/>
    </source>
</evidence>
<keyword evidence="4" id="KW-0808">Transferase</keyword>
<keyword evidence="10" id="KW-0325">Glycoprotein</keyword>
<dbReference type="GO" id="GO:0000139">
    <property type="term" value="C:Golgi membrane"/>
    <property type="evidence" value="ECO:0007669"/>
    <property type="project" value="UniProtKB-SubCell"/>
</dbReference>
<evidence type="ECO:0000256" key="2">
    <source>
        <dbReference type="ARBA" id="ARBA00008661"/>
    </source>
</evidence>
<name>A0AAE0TFB9_9BIVA</name>
<keyword evidence="5" id="KW-0812">Transmembrane</keyword>
<keyword evidence="7" id="KW-1133">Transmembrane helix</keyword>
<keyword evidence="8 11" id="KW-0333">Golgi apparatus</keyword>
<sequence>MSLYRIVMRRKKCNLGLLIITFACFIYVTMVTMSLEFIRVTPRYQLTLACDESTSNASQVLESSLELASLKEKSLNEISESILNIWEPTYPIMLWNKYLLNNPDLCNMAGNMSVLIVVKTDPLNFERRNIIRDTWSNYTHLGHMVVIRVLFLMGTVQNETIQGNISNEFAEHLDILQGDFMDTYRNLTNKGVMGLRWITENCMQAKMVVKVDDDAVLDTYRLLEIVYPMYETKTRYILCNIFMDGKAPIVRDEKHKWYVKNSELKQIGLLDKKIYPPYCSGFTAIMSTDLIPAMFGIAHLTPFFWVDDVYLYGLLPLKAGRIYYYSLASNYTFNYKDAMNCFRSKARCNILTVADIKTDEMRSIWNIIQSYHLKQ</sequence>
<dbReference type="SUPFAM" id="SSF53448">
    <property type="entry name" value="Nucleotide-diphospho-sugar transferases"/>
    <property type="match status" value="1"/>
</dbReference>
<gene>
    <name evidence="12" type="ORF">CHS0354_024894</name>
</gene>
<evidence type="ECO:0000256" key="4">
    <source>
        <dbReference type="ARBA" id="ARBA00022679"/>
    </source>
</evidence>
<dbReference type="FunFam" id="3.90.550.50:FF:000001">
    <property type="entry name" value="Hexosyltransferase"/>
    <property type="match status" value="1"/>
</dbReference>
<dbReference type="PANTHER" id="PTHR11214">
    <property type="entry name" value="BETA-1,3-N-ACETYLGLUCOSAMINYLTRANSFERASE"/>
    <property type="match status" value="1"/>
</dbReference>